<feature type="transmembrane region" description="Helical" evidence="7">
    <location>
        <begin position="27"/>
        <end position="44"/>
    </location>
</feature>
<evidence type="ECO:0000256" key="6">
    <source>
        <dbReference type="ARBA" id="ARBA00023136"/>
    </source>
</evidence>
<feature type="transmembrane region" description="Helical" evidence="7">
    <location>
        <begin position="114"/>
        <end position="136"/>
    </location>
</feature>
<feature type="transmembrane region" description="Helical" evidence="7">
    <location>
        <begin position="329"/>
        <end position="352"/>
    </location>
</feature>
<proteinExistence type="inferred from homology"/>
<dbReference type="GO" id="GO:0005886">
    <property type="term" value="C:plasma membrane"/>
    <property type="evidence" value="ECO:0007669"/>
    <property type="project" value="UniProtKB-SubCell"/>
</dbReference>
<keyword evidence="5 7" id="KW-1133">Transmembrane helix</keyword>
<name>A0A6L5WF52_9BACT</name>
<evidence type="ECO:0000256" key="3">
    <source>
        <dbReference type="ARBA" id="ARBA00022475"/>
    </source>
</evidence>
<keyword evidence="3" id="KW-1003">Cell membrane</keyword>
<dbReference type="RefSeq" id="WP_154569892.1">
    <property type="nucleotide sequence ID" value="NZ_VWSJ01000001.1"/>
</dbReference>
<accession>A0A6L5WF52</accession>
<comment type="caution">
    <text evidence="8">The sequence shown here is derived from an EMBL/GenBank/DDBJ whole genome shotgun (WGS) entry which is preliminary data.</text>
</comment>
<keyword evidence="4 7" id="KW-0812">Transmembrane</keyword>
<dbReference type="Proteomes" id="UP000476338">
    <property type="component" value="Unassembled WGS sequence"/>
</dbReference>
<keyword evidence="9" id="KW-1185">Reference proteome</keyword>
<feature type="transmembrane region" description="Helical" evidence="7">
    <location>
        <begin position="269"/>
        <end position="286"/>
    </location>
</feature>
<protein>
    <submittedName>
        <fullName evidence="8">Putative sulfate exporter family transporter</fullName>
    </submittedName>
</protein>
<feature type="transmembrane region" description="Helical" evidence="7">
    <location>
        <begin position="298"/>
        <end position="317"/>
    </location>
</feature>
<sequence>MKNKFKKIVDFGEINNKNLYIKRKIKAWMFVFLSSFCAYLISIIEPFKTFAISSLIISVVIGVIIGNLFKKSHKFLGKTGVLSFSTKQILRLGIILYGFKITLNDIAVVGLNGILFAFFIVFSTFFLGCFVGKLLGIDKKTSVLVSAGSSICGAAAVLATSSTIKAKSEQIAIAICTVVVFGSIFMFAYPILFNAGLIPLSQEKMGYMVGLSIHEVAHAVAAGAGVGAGDISVIIKMLRVLMLVPFLIMLGIFIKFFIPNGQNSAKFEIPYFAFLFLLMIVIGSFIPENLRLNLIPVINFIDTILLSIAMFCLGFGIRKDILKHSSKKPFLLAIILAIWLILASFILVYFFVR</sequence>
<evidence type="ECO:0000313" key="8">
    <source>
        <dbReference type="EMBL" id="MSN95618.1"/>
    </source>
</evidence>
<feature type="transmembrane region" description="Helical" evidence="7">
    <location>
        <begin position="205"/>
        <end position="226"/>
    </location>
</feature>
<reference evidence="8 9" key="2">
    <citation type="submission" date="2020-03" db="EMBL/GenBank/DDBJ databases">
        <title>Campylobacter portucalensis sp. nov., a new species of Campylobacter isolated from the reproductive tract of bulls.</title>
        <authorList>
            <person name="Silva M.F."/>
            <person name="Pereira G."/>
            <person name="Carneiro C."/>
            <person name="Hemphill A."/>
            <person name="Mateus L."/>
            <person name="Lopes-Da-Costa L."/>
            <person name="Silva E."/>
        </authorList>
    </citation>
    <scope>NUCLEOTIDE SEQUENCE [LARGE SCALE GENOMIC DNA]</scope>
    <source>
        <strain evidence="8 9">FMV-PI01</strain>
    </source>
</reference>
<feature type="transmembrane region" description="Helical" evidence="7">
    <location>
        <begin position="238"/>
        <end position="257"/>
    </location>
</feature>
<keyword evidence="6 7" id="KW-0472">Membrane</keyword>
<feature type="transmembrane region" description="Helical" evidence="7">
    <location>
        <begin position="50"/>
        <end position="69"/>
    </location>
</feature>
<dbReference type="Pfam" id="PF03601">
    <property type="entry name" value="Cons_hypoth698"/>
    <property type="match status" value="1"/>
</dbReference>
<evidence type="ECO:0000256" key="1">
    <source>
        <dbReference type="ARBA" id="ARBA00004651"/>
    </source>
</evidence>
<evidence type="ECO:0000256" key="2">
    <source>
        <dbReference type="ARBA" id="ARBA00007977"/>
    </source>
</evidence>
<evidence type="ECO:0000256" key="5">
    <source>
        <dbReference type="ARBA" id="ARBA00022989"/>
    </source>
</evidence>
<comment type="similarity">
    <text evidence="2">Belongs to the UPF0324 family.</text>
</comment>
<organism evidence="8 9">
    <name type="scientific">Campylobacter portucalensis</name>
    <dbReference type="NCBI Taxonomy" id="2608384"/>
    <lineage>
        <taxon>Bacteria</taxon>
        <taxon>Pseudomonadati</taxon>
        <taxon>Campylobacterota</taxon>
        <taxon>Epsilonproteobacteria</taxon>
        <taxon>Campylobacterales</taxon>
        <taxon>Campylobacteraceae</taxon>
        <taxon>Campylobacter</taxon>
    </lineage>
</organism>
<dbReference type="EMBL" id="VWSJ01000001">
    <property type="protein sequence ID" value="MSN95618.1"/>
    <property type="molecule type" value="Genomic_DNA"/>
</dbReference>
<feature type="transmembrane region" description="Helical" evidence="7">
    <location>
        <begin position="170"/>
        <end position="193"/>
    </location>
</feature>
<dbReference type="InterPro" id="IPR018383">
    <property type="entry name" value="UPF0324_pro"/>
</dbReference>
<reference evidence="8 9" key="1">
    <citation type="submission" date="2019-09" db="EMBL/GenBank/DDBJ databases">
        <authorList>
            <person name="Silva M."/>
            <person name="Pereira G."/>
            <person name="Lopes-Da-Costa L."/>
            <person name="Silva E."/>
        </authorList>
    </citation>
    <scope>NUCLEOTIDE SEQUENCE [LARGE SCALE GENOMIC DNA]</scope>
    <source>
        <strain evidence="8 9">FMV-PI01</strain>
    </source>
</reference>
<evidence type="ECO:0000313" key="9">
    <source>
        <dbReference type="Proteomes" id="UP000476338"/>
    </source>
</evidence>
<evidence type="ECO:0000256" key="7">
    <source>
        <dbReference type="SAM" id="Phobius"/>
    </source>
</evidence>
<comment type="subcellular location">
    <subcellularLocation>
        <location evidence="1">Cell membrane</location>
        <topology evidence="1">Multi-pass membrane protein</topology>
    </subcellularLocation>
</comment>
<dbReference type="PANTHER" id="PTHR30106:SF2">
    <property type="entry name" value="UPF0324 INNER MEMBRANE PROTEIN YEIH"/>
    <property type="match status" value="1"/>
</dbReference>
<dbReference type="PANTHER" id="PTHR30106">
    <property type="entry name" value="INNER MEMBRANE PROTEIN YEIH-RELATED"/>
    <property type="match status" value="1"/>
</dbReference>
<dbReference type="AlphaFoldDB" id="A0A6L5WF52"/>
<gene>
    <name evidence="8" type="ORF">F1B92_00125</name>
</gene>
<feature type="transmembrane region" description="Helical" evidence="7">
    <location>
        <begin position="143"/>
        <end position="164"/>
    </location>
</feature>
<evidence type="ECO:0000256" key="4">
    <source>
        <dbReference type="ARBA" id="ARBA00022692"/>
    </source>
</evidence>